<dbReference type="EMBL" id="BMGT01000004">
    <property type="protein sequence ID" value="GGG88534.1"/>
    <property type="molecule type" value="Genomic_DNA"/>
</dbReference>
<reference evidence="1" key="1">
    <citation type="journal article" date="2014" name="Int. J. Syst. Evol. Microbiol.">
        <title>Complete genome sequence of Corynebacterium casei LMG S-19264T (=DSM 44701T), isolated from a smear-ripened cheese.</title>
        <authorList>
            <consortium name="US DOE Joint Genome Institute (JGI-PGF)"/>
            <person name="Walter F."/>
            <person name="Albersmeier A."/>
            <person name="Kalinowski J."/>
            <person name="Ruckert C."/>
        </authorList>
    </citation>
    <scope>NUCLEOTIDE SEQUENCE</scope>
    <source>
        <strain evidence="1">CGMCC 1.12997</strain>
    </source>
</reference>
<comment type="caution">
    <text evidence="1">The sequence shown here is derived from an EMBL/GenBank/DDBJ whole genome shotgun (WGS) entry which is preliminary data.</text>
</comment>
<gene>
    <name evidence="1" type="ORF">GCM10011585_35770</name>
</gene>
<dbReference type="RefSeq" id="WP_188555598.1">
    <property type="nucleotide sequence ID" value="NZ_BMGT01000004.1"/>
</dbReference>
<dbReference type="AlphaFoldDB" id="A0A917MCH1"/>
<reference evidence="1" key="2">
    <citation type="submission" date="2020-09" db="EMBL/GenBank/DDBJ databases">
        <authorList>
            <person name="Sun Q."/>
            <person name="Zhou Y."/>
        </authorList>
    </citation>
    <scope>NUCLEOTIDE SEQUENCE</scope>
    <source>
        <strain evidence="1">CGMCC 1.12997</strain>
    </source>
</reference>
<sequence length="159" mass="18045">MSKVFPGRYTAHIEGSFVVFLIGMRINRLLAFHKWIPTSTAMGPMLRELYANPESGFLGAHTSVYWRGVMVTQYWRSFDHLIRYAQNRDANHLPAWTAFNRRVGTDGTVGIWHETYQVAAGQYECIYNNLPRMGLALAGSHIPATGHLREARSRMGSQS</sequence>
<accession>A0A917MCH1</accession>
<keyword evidence="2" id="KW-1185">Reference proteome</keyword>
<evidence type="ECO:0000313" key="2">
    <source>
        <dbReference type="Proteomes" id="UP000647241"/>
    </source>
</evidence>
<dbReference type="Pfam" id="PF13826">
    <property type="entry name" value="Monooxy_af470-like"/>
    <property type="match status" value="1"/>
</dbReference>
<evidence type="ECO:0000313" key="1">
    <source>
        <dbReference type="EMBL" id="GGG88534.1"/>
    </source>
</evidence>
<name>A0A917MCH1_9BACT</name>
<proteinExistence type="predicted"/>
<dbReference type="InterPro" id="IPR025444">
    <property type="entry name" value="Monooxy_af470"/>
</dbReference>
<organism evidence="1 2">
    <name type="scientific">Edaphobacter dinghuensis</name>
    <dbReference type="NCBI Taxonomy" id="1560005"/>
    <lineage>
        <taxon>Bacteria</taxon>
        <taxon>Pseudomonadati</taxon>
        <taxon>Acidobacteriota</taxon>
        <taxon>Terriglobia</taxon>
        <taxon>Terriglobales</taxon>
        <taxon>Acidobacteriaceae</taxon>
        <taxon>Edaphobacter</taxon>
    </lineage>
</organism>
<protein>
    <submittedName>
        <fullName evidence="1">Transcriptional regulator</fullName>
    </submittedName>
</protein>
<dbReference type="Proteomes" id="UP000647241">
    <property type="component" value="Unassembled WGS sequence"/>
</dbReference>